<evidence type="ECO:0000256" key="1">
    <source>
        <dbReference type="SAM" id="MobiDB-lite"/>
    </source>
</evidence>
<keyword evidence="2" id="KW-1133">Transmembrane helix</keyword>
<feature type="transmembrane region" description="Helical" evidence="2">
    <location>
        <begin position="146"/>
        <end position="168"/>
    </location>
</feature>
<dbReference type="InterPro" id="IPR005804">
    <property type="entry name" value="FA_desaturase_dom"/>
</dbReference>
<dbReference type="Pfam" id="PF00487">
    <property type="entry name" value="FA_desaturase"/>
    <property type="match status" value="1"/>
</dbReference>
<feature type="domain" description="Fatty acid desaturase" evidence="3">
    <location>
        <begin position="148"/>
        <end position="380"/>
    </location>
</feature>
<evidence type="ECO:0000259" key="3">
    <source>
        <dbReference type="Pfam" id="PF00487"/>
    </source>
</evidence>
<protein>
    <submittedName>
        <fullName evidence="4">Fatty acid desaturase</fullName>
    </submittedName>
</protein>
<dbReference type="PANTHER" id="PTHR36459">
    <property type="entry name" value="ORF"/>
    <property type="match status" value="1"/>
</dbReference>
<gene>
    <name evidence="4" type="ORF">GMORB2_2286</name>
</gene>
<name>A0A9P5D4B4_9HYPO</name>
<feature type="region of interest" description="Disordered" evidence="1">
    <location>
        <begin position="33"/>
        <end position="59"/>
    </location>
</feature>
<dbReference type="GO" id="GO:0006629">
    <property type="term" value="P:lipid metabolic process"/>
    <property type="evidence" value="ECO:0007669"/>
    <property type="project" value="InterPro"/>
</dbReference>
<evidence type="ECO:0000313" key="5">
    <source>
        <dbReference type="Proteomes" id="UP000749293"/>
    </source>
</evidence>
<feature type="transmembrane region" description="Helical" evidence="2">
    <location>
        <begin position="118"/>
        <end position="140"/>
    </location>
</feature>
<sequence>MASGVVYDANLTRSDVLVLKNIEADIYNHRHEETLDASGDGDAPKSRAGTAPADRDDDDEATVQTLRDLNNPKSEQFEPTVFTSWDLSTLNLNPFLDQWLLRPYVRAARGLLRVETDVVMLTHLMLYLTTSVPSAAYLFLGGGGGFNWVHGLLHAAMQISYMGSYTLMMHQHIHMRGILHRRLAWIDALFPYLTDPLMGHSWNSYFYHHVKHHHVEGNGPGDLSSTMRYQRDDICHFLRYVGRFYFLVWLDLPLYFFRKRKPLLAAKVMFWEWGFCASLYLLYTVNPRATTCVFLIPFFLLRAGLMVGNWGQHAFVDNVEPDSDYRSSITLIDVPSNRHCFNDGYHTSHHLNPMRHWRDHPAAFVKAKKLYASHDALVFHEIDYIMITVRLMMKDYDTLARRMVPIGDQIGLSMKERAEMLRSRTRQFTAEEMREKYNLT</sequence>
<dbReference type="OrthoDB" id="1470350at2759"/>
<proteinExistence type="predicted"/>
<keyword evidence="2" id="KW-0472">Membrane</keyword>
<dbReference type="RefSeq" id="XP_035319976.1">
    <property type="nucleotide sequence ID" value="XM_035464266.1"/>
</dbReference>
<feature type="transmembrane region" description="Helical" evidence="2">
    <location>
        <begin position="237"/>
        <end position="256"/>
    </location>
</feature>
<dbReference type="GeneID" id="55968516"/>
<dbReference type="AlphaFoldDB" id="A0A9P5D4B4"/>
<comment type="caution">
    <text evidence="4">The sequence shown here is derived from an EMBL/GenBank/DDBJ whole genome shotgun (WGS) entry which is preliminary data.</text>
</comment>
<dbReference type="EMBL" id="JAANYQ010000013">
    <property type="protein sequence ID" value="KAF4121324.1"/>
    <property type="molecule type" value="Genomic_DNA"/>
</dbReference>
<evidence type="ECO:0000256" key="2">
    <source>
        <dbReference type="SAM" id="Phobius"/>
    </source>
</evidence>
<evidence type="ECO:0000313" key="4">
    <source>
        <dbReference type="EMBL" id="KAF4121324.1"/>
    </source>
</evidence>
<organism evidence="4 5">
    <name type="scientific">Geosmithia morbida</name>
    <dbReference type="NCBI Taxonomy" id="1094350"/>
    <lineage>
        <taxon>Eukaryota</taxon>
        <taxon>Fungi</taxon>
        <taxon>Dikarya</taxon>
        <taxon>Ascomycota</taxon>
        <taxon>Pezizomycotina</taxon>
        <taxon>Sordariomycetes</taxon>
        <taxon>Hypocreomycetidae</taxon>
        <taxon>Hypocreales</taxon>
        <taxon>Bionectriaceae</taxon>
        <taxon>Geosmithia</taxon>
    </lineage>
</organism>
<accession>A0A9P5D4B4</accession>
<dbReference type="Proteomes" id="UP000749293">
    <property type="component" value="Unassembled WGS sequence"/>
</dbReference>
<reference evidence="4" key="1">
    <citation type="submission" date="2020-03" db="EMBL/GenBank/DDBJ databases">
        <title>Site-based positive gene gene selection in Geosmithia morbida across the United States reveals a broad range of putative effectors and factors for local host and environmental adapation.</title>
        <authorList>
            <person name="Onufrak A."/>
            <person name="Murdoch R.W."/>
            <person name="Gazis R."/>
            <person name="Huff M."/>
            <person name="Staton M."/>
            <person name="Klingeman W."/>
            <person name="Hadziabdic D."/>
        </authorList>
    </citation>
    <scope>NUCLEOTIDE SEQUENCE</scope>
    <source>
        <strain evidence="4">1262</strain>
    </source>
</reference>
<keyword evidence="5" id="KW-1185">Reference proteome</keyword>
<dbReference type="PANTHER" id="PTHR36459:SF1">
    <property type="entry name" value="FATTY ACID DESATURASE DOMAIN-CONTAINING PROTEIN-RELATED"/>
    <property type="match status" value="1"/>
</dbReference>
<keyword evidence="2" id="KW-0812">Transmembrane</keyword>